<gene>
    <name evidence="7" type="ORF">KIPB_011365</name>
</gene>
<evidence type="ECO:0000313" key="7">
    <source>
        <dbReference type="EMBL" id="GIQ88997.1"/>
    </source>
</evidence>
<evidence type="ECO:0000256" key="3">
    <source>
        <dbReference type="ARBA" id="ARBA00022664"/>
    </source>
</evidence>
<dbReference type="InterPro" id="IPR007854">
    <property type="entry name" value="Fip1_dom"/>
</dbReference>
<dbReference type="GO" id="GO:0005634">
    <property type="term" value="C:nucleus"/>
    <property type="evidence" value="ECO:0007669"/>
    <property type="project" value="UniProtKB-SubCell"/>
</dbReference>
<feature type="domain" description="Pre-mRNA polyadenylation factor Fip1" evidence="6">
    <location>
        <begin position="15"/>
        <end position="57"/>
    </location>
</feature>
<keyword evidence="8" id="KW-1185">Reference proteome</keyword>
<evidence type="ECO:0000256" key="5">
    <source>
        <dbReference type="SAM" id="MobiDB-lite"/>
    </source>
</evidence>
<dbReference type="OrthoDB" id="1917198at2759"/>
<protein>
    <recommendedName>
        <fullName evidence="6">Pre-mRNA polyadenylation factor Fip1 domain-containing protein</fullName>
    </recommendedName>
</protein>
<dbReference type="GO" id="GO:0006397">
    <property type="term" value="P:mRNA processing"/>
    <property type="evidence" value="ECO:0007669"/>
    <property type="project" value="UniProtKB-KW"/>
</dbReference>
<comment type="caution">
    <text evidence="7">The sequence shown here is derived from an EMBL/GenBank/DDBJ whole genome shotgun (WGS) entry which is preliminary data.</text>
</comment>
<dbReference type="EMBL" id="BDIP01004593">
    <property type="protein sequence ID" value="GIQ88997.1"/>
    <property type="molecule type" value="Genomic_DNA"/>
</dbReference>
<accession>A0A9K3D5J1</accession>
<evidence type="ECO:0000259" key="6">
    <source>
        <dbReference type="Pfam" id="PF05182"/>
    </source>
</evidence>
<dbReference type="Proteomes" id="UP000265618">
    <property type="component" value="Unassembled WGS sequence"/>
</dbReference>
<keyword evidence="3" id="KW-0507">mRNA processing</keyword>
<evidence type="ECO:0000256" key="4">
    <source>
        <dbReference type="ARBA" id="ARBA00023242"/>
    </source>
</evidence>
<proteinExistence type="inferred from homology"/>
<comment type="similarity">
    <text evidence="2">Belongs to the FIP1 family.</text>
</comment>
<dbReference type="AlphaFoldDB" id="A0A9K3D5J1"/>
<sequence>MGIDNPTHPRYPRMDHDLESADEKPWKKRDANIKDFFNFGFTPLTWNLYVRRQVKMRRMIQKLRQDAHPGQ</sequence>
<name>A0A9K3D5J1_9EUKA</name>
<feature type="compositionally biased region" description="Basic and acidic residues" evidence="5">
    <location>
        <begin position="12"/>
        <end position="24"/>
    </location>
</feature>
<evidence type="ECO:0000256" key="1">
    <source>
        <dbReference type="ARBA" id="ARBA00004123"/>
    </source>
</evidence>
<dbReference type="Pfam" id="PF05182">
    <property type="entry name" value="Fip1"/>
    <property type="match status" value="1"/>
</dbReference>
<comment type="subcellular location">
    <subcellularLocation>
        <location evidence="1">Nucleus</location>
    </subcellularLocation>
</comment>
<feature type="region of interest" description="Disordered" evidence="5">
    <location>
        <begin position="1"/>
        <end position="24"/>
    </location>
</feature>
<reference evidence="7 8" key="1">
    <citation type="journal article" date="2018" name="PLoS ONE">
        <title>The draft genome of Kipferlia bialata reveals reductive genome evolution in fornicate parasites.</title>
        <authorList>
            <person name="Tanifuji G."/>
            <person name="Takabayashi S."/>
            <person name="Kume K."/>
            <person name="Takagi M."/>
            <person name="Nakayama T."/>
            <person name="Kamikawa R."/>
            <person name="Inagaki Y."/>
            <person name="Hashimoto T."/>
        </authorList>
    </citation>
    <scope>NUCLEOTIDE SEQUENCE [LARGE SCALE GENOMIC DNA]</scope>
    <source>
        <strain evidence="7">NY0173</strain>
    </source>
</reference>
<organism evidence="7 8">
    <name type="scientific">Kipferlia bialata</name>
    <dbReference type="NCBI Taxonomy" id="797122"/>
    <lineage>
        <taxon>Eukaryota</taxon>
        <taxon>Metamonada</taxon>
        <taxon>Carpediemonas-like organisms</taxon>
        <taxon>Kipferlia</taxon>
    </lineage>
</organism>
<keyword evidence="4" id="KW-0539">Nucleus</keyword>
<evidence type="ECO:0000313" key="8">
    <source>
        <dbReference type="Proteomes" id="UP000265618"/>
    </source>
</evidence>
<evidence type="ECO:0000256" key="2">
    <source>
        <dbReference type="ARBA" id="ARBA00007459"/>
    </source>
</evidence>